<evidence type="ECO:0000313" key="7">
    <source>
        <dbReference type="Proteomes" id="UP001412067"/>
    </source>
</evidence>
<dbReference type="InterPro" id="IPR044295">
    <property type="entry name" value="BIM1/2/3"/>
</dbReference>
<dbReference type="CDD" id="cd11453">
    <property type="entry name" value="bHLH_AtBIM_like"/>
    <property type="match status" value="1"/>
</dbReference>
<dbReference type="EMBL" id="JBBWWR010000015">
    <property type="protein sequence ID" value="KAK8950210.1"/>
    <property type="molecule type" value="Genomic_DNA"/>
</dbReference>
<dbReference type="InterPro" id="IPR036638">
    <property type="entry name" value="HLH_DNA-bd_sf"/>
</dbReference>
<protein>
    <submittedName>
        <fullName evidence="6">Transcription factor BIM2</fullName>
    </submittedName>
</protein>
<dbReference type="Proteomes" id="UP001412067">
    <property type="component" value="Unassembled WGS sequence"/>
</dbReference>
<feature type="compositionally biased region" description="Basic and acidic residues" evidence="4">
    <location>
        <begin position="498"/>
        <end position="515"/>
    </location>
</feature>
<proteinExistence type="inferred from homology"/>
<feature type="compositionally biased region" description="Polar residues" evidence="4">
    <location>
        <begin position="460"/>
        <end position="477"/>
    </location>
</feature>
<dbReference type="PROSITE" id="PS50888">
    <property type="entry name" value="BHLH"/>
    <property type="match status" value="1"/>
</dbReference>
<dbReference type="SUPFAM" id="SSF47459">
    <property type="entry name" value="HLH, helix-loop-helix DNA-binding domain"/>
    <property type="match status" value="1"/>
</dbReference>
<gene>
    <name evidence="6" type="primary">BIM2</name>
    <name evidence="6" type="ORF">KSP40_PGU013766</name>
</gene>
<reference evidence="6 7" key="1">
    <citation type="journal article" date="2022" name="Nat. Plants">
        <title>Genomes of leafy and leafless Platanthera orchids illuminate the evolution of mycoheterotrophy.</title>
        <authorList>
            <person name="Li M.H."/>
            <person name="Liu K.W."/>
            <person name="Li Z."/>
            <person name="Lu H.C."/>
            <person name="Ye Q.L."/>
            <person name="Zhang D."/>
            <person name="Wang J.Y."/>
            <person name="Li Y.F."/>
            <person name="Zhong Z.M."/>
            <person name="Liu X."/>
            <person name="Yu X."/>
            <person name="Liu D.K."/>
            <person name="Tu X.D."/>
            <person name="Liu B."/>
            <person name="Hao Y."/>
            <person name="Liao X.Y."/>
            <person name="Jiang Y.T."/>
            <person name="Sun W.H."/>
            <person name="Chen J."/>
            <person name="Chen Y.Q."/>
            <person name="Ai Y."/>
            <person name="Zhai J.W."/>
            <person name="Wu S.S."/>
            <person name="Zhou Z."/>
            <person name="Hsiao Y.Y."/>
            <person name="Wu W.L."/>
            <person name="Chen Y.Y."/>
            <person name="Lin Y.F."/>
            <person name="Hsu J.L."/>
            <person name="Li C.Y."/>
            <person name="Wang Z.W."/>
            <person name="Zhao X."/>
            <person name="Zhong W.Y."/>
            <person name="Ma X.K."/>
            <person name="Ma L."/>
            <person name="Huang J."/>
            <person name="Chen G.Z."/>
            <person name="Huang M.Z."/>
            <person name="Huang L."/>
            <person name="Peng D.H."/>
            <person name="Luo Y.B."/>
            <person name="Zou S.Q."/>
            <person name="Chen S.P."/>
            <person name="Lan S."/>
            <person name="Tsai W.C."/>
            <person name="Van de Peer Y."/>
            <person name="Liu Z.J."/>
        </authorList>
    </citation>
    <scope>NUCLEOTIDE SEQUENCE [LARGE SCALE GENOMIC DNA]</scope>
    <source>
        <strain evidence="6">Lor288</strain>
    </source>
</reference>
<comment type="caution">
    <text evidence="6">The sequence shown here is derived from an EMBL/GenBank/DDBJ whole genome shotgun (WGS) entry which is preliminary data.</text>
</comment>
<sequence>MELQGKQKTRDFLSLYTKESSLQQLHDSKPPAQGFFTKTHDFLQPLETAEKEKATRGAVEKTTTHVLPGGIGTYSIGHVSCGVGTLAAVKPESGACGTEPPKKPEPDAAHSFPGWETAGQWPSPLAAALSSPSFGSLASSRNSPLTDKKQRFMESTSRFSKGFDEDDEDEEEFGKREGSSHKELTVKLDGKINEQKASTPRSKHSATEQRRRSKINDRFQILRGLLPNNDQKRDKASFLLEVIEYIQFLQEKLQKYELMYPGWNDETTKLMPWVKVYFRSFWKNARSNHHCSGDVMVDPQALKNGAAAGLLIPDHSISVAPSILSPVQNPTESDLIAGVSFKSMENPSGFANKIAASPASLPSNLYASVGRGNGVGQPQQRLIPESANTASQSEWLRSAFPTGCTISNGVLSEQEELAIDEGTISVSSEYSQGLLNSLSQALQNSGIDLSQASISVHINLGRRSSGNRHNASTSMGTQKEHEELLSDNLGMGSARLGSRSDESEQASKRQKSDHS</sequence>
<name>A0ABR2LU11_9ASPA</name>
<feature type="region of interest" description="Disordered" evidence="4">
    <location>
        <begin position="460"/>
        <end position="515"/>
    </location>
</feature>
<keyword evidence="3" id="KW-0804">Transcription</keyword>
<comment type="similarity">
    <text evidence="1">Belongs to the bHLH protein family.</text>
</comment>
<dbReference type="Gene3D" id="4.10.280.10">
    <property type="entry name" value="Helix-loop-helix DNA-binding domain"/>
    <property type="match status" value="1"/>
</dbReference>
<dbReference type="InterPro" id="IPR011598">
    <property type="entry name" value="bHLH_dom"/>
</dbReference>
<evidence type="ECO:0000256" key="1">
    <source>
        <dbReference type="ARBA" id="ARBA00005510"/>
    </source>
</evidence>
<dbReference type="Pfam" id="PF00010">
    <property type="entry name" value="HLH"/>
    <property type="match status" value="1"/>
</dbReference>
<evidence type="ECO:0000256" key="3">
    <source>
        <dbReference type="ARBA" id="ARBA00023163"/>
    </source>
</evidence>
<evidence type="ECO:0000256" key="2">
    <source>
        <dbReference type="ARBA" id="ARBA00023015"/>
    </source>
</evidence>
<evidence type="ECO:0000313" key="6">
    <source>
        <dbReference type="EMBL" id="KAK8950210.1"/>
    </source>
</evidence>
<dbReference type="PANTHER" id="PTHR46412">
    <property type="entry name" value="BES1-INTERACTING MYC-LIKE PROTEIN"/>
    <property type="match status" value="1"/>
</dbReference>
<feature type="compositionally biased region" description="Basic and acidic residues" evidence="4">
    <location>
        <begin position="173"/>
        <end position="194"/>
    </location>
</feature>
<organism evidence="6 7">
    <name type="scientific">Platanthera guangdongensis</name>
    <dbReference type="NCBI Taxonomy" id="2320717"/>
    <lineage>
        <taxon>Eukaryota</taxon>
        <taxon>Viridiplantae</taxon>
        <taxon>Streptophyta</taxon>
        <taxon>Embryophyta</taxon>
        <taxon>Tracheophyta</taxon>
        <taxon>Spermatophyta</taxon>
        <taxon>Magnoliopsida</taxon>
        <taxon>Liliopsida</taxon>
        <taxon>Asparagales</taxon>
        <taxon>Orchidaceae</taxon>
        <taxon>Orchidoideae</taxon>
        <taxon>Orchideae</taxon>
        <taxon>Orchidinae</taxon>
        <taxon>Platanthera</taxon>
    </lineage>
</organism>
<dbReference type="PANTHER" id="PTHR46412:SF6">
    <property type="entry name" value="TRANSCRIPTION FACTOR BIM2"/>
    <property type="match status" value="1"/>
</dbReference>
<evidence type="ECO:0000256" key="4">
    <source>
        <dbReference type="SAM" id="MobiDB-lite"/>
    </source>
</evidence>
<accession>A0ABR2LU11</accession>
<evidence type="ECO:0000259" key="5">
    <source>
        <dbReference type="PROSITE" id="PS50888"/>
    </source>
</evidence>
<dbReference type="SMART" id="SM00353">
    <property type="entry name" value="HLH"/>
    <property type="match status" value="1"/>
</dbReference>
<feature type="compositionally biased region" description="Low complexity" evidence="4">
    <location>
        <begin position="122"/>
        <end position="140"/>
    </location>
</feature>
<feature type="domain" description="BHLH" evidence="5">
    <location>
        <begin position="199"/>
        <end position="249"/>
    </location>
</feature>
<feature type="region of interest" description="Disordered" evidence="4">
    <location>
        <begin position="92"/>
        <end position="213"/>
    </location>
</feature>
<keyword evidence="7" id="KW-1185">Reference proteome</keyword>
<keyword evidence="2" id="KW-0805">Transcription regulation</keyword>